<dbReference type="AlphaFoldDB" id="A0A7J4IRF6"/>
<proteinExistence type="predicted"/>
<dbReference type="SUPFAM" id="SSF51735">
    <property type="entry name" value="NAD(P)-binding Rossmann-fold domains"/>
    <property type="match status" value="1"/>
</dbReference>
<dbReference type="Proteomes" id="UP000577419">
    <property type="component" value="Unassembled WGS sequence"/>
</dbReference>
<dbReference type="PANTHER" id="PTHR33303">
    <property type="entry name" value="CYTOPLASMIC PROTEIN-RELATED"/>
    <property type="match status" value="1"/>
</dbReference>
<reference evidence="3" key="1">
    <citation type="journal article" date="2020" name="bioRxiv">
        <title>A rank-normalized archaeal taxonomy based on genome phylogeny resolves widespread incomplete and uneven classifications.</title>
        <authorList>
            <person name="Rinke C."/>
            <person name="Chuvochina M."/>
            <person name="Mussig A.J."/>
            <person name="Chaumeil P.-A."/>
            <person name="Waite D.W."/>
            <person name="Whitman W.B."/>
            <person name="Parks D.H."/>
            <person name="Hugenholtz P."/>
        </authorList>
    </citation>
    <scope>NUCLEOTIDE SEQUENCE [LARGE SCALE GENOMIC DNA]</scope>
</reference>
<organism evidence="2 3">
    <name type="scientific">Candidatus Iainarchaeum sp</name>
    <dbReference type="NCBI Taxonomy" id="3101447"/>
    <lineage>
        <taxon>Archaea</taxon>
        <taxon>Candidatus Iainarchaeota</taxon>
        <taxon>Candidatus Iainarchaeia</taxon>
        <taxon>Candidatus Iainarchaeales</taxon>
        <taxon>Candidatus Iainarchaeaceae</taxon>
        <taxon>Candidatus Iainarchaeum</taxon>
    </lineage>
</organism>
<dbReference type="InterPro" id="IPR036291">
    <property type="entry name" value="NAD(P)-bd_dom_sf"/>
</dbReference>
<dbReference type="Pfam" id="PF13380">
    <property type="entry name" value="CoA_binding_2"/>
    <property type="match status" value="1"/>
</dbReference>
<dbReference type="InterPro" id="IPR003781">
    <property type="entry name" value="CoA-bd"/>
</dbReference>
<evidence type="ECO:0000313" key="3">
    <source>
        <dbReference type="Proteomes" id="UP000577419"/>
    </source>
</evidence>
<protein>
    <submittedName>
        <fullName evidence="2">CoA-binding protein</fullName>
    </submittedName>
</protein>
<dbReference type="SMART" id="SM00881">
    <property type="entry name" value="CoA_binding"/>
    <property type="match status" value="1"/>
</dbReference>
<evidence type="ECO:0000259" key="1">
    <source>
        <dbReference type="SMART" id="SM00881"/>
    </source>
</evidence>
<evidence type="ECO:0000313" key="2">
    <source>
        <dbReference type="EMBL" id="HIH08078.1"/>
    </source>
</evidence>
<feature type="domain" description="CoA-binding" evidence="1">
    <location>
        <begin position="1"/>
        <end position="91"/>
    </location>
</feature>
<accession>A0A7J4IRF6</accession>
<dbReference type="PANTHER" id="PTHR33303:SF2">
    <property type="entry name" value="COA-BINDING DOMAIN-CONTAINING PROTEIN"/>
    <property type="match status" value="1"/>
</dbReference>
<dbReference type="EMBL" id="DUFG01000012">
    <property type="protein sequence ID" value="HIH08078.1"/>
    <property type="molecule type" value="Genomic_DNA"/>
</dbReference>
<gene>
    <name evidence="2" type="ORF">HA237_01775</name>
</gene>
<comment type="caution">
    <text evidence="2">The sequence shown here is derived from an EMBL/GenBank/DDBJ whole genome shotgun (WGS) entry which is preliminary data.</text>
</comment>
<dbReference type="Gene3D" id="3.40.50.720">
    <property type="entry name" value="NAD(P)-binding Rossmann-like Domain"/>
    <property type="match status" value="1"/>
</dbReference>
<sequence length="123" mass="13473">MQKTIAVIGASADRQKFGNKAVRAYKEKGWKVFPVNLKEKEIEGLKCYASILDLPGKPDRVSVYLPPTVTLSLIPELRKAKVKEVILNPGAESDELIAALKKKGIKPIMICSIRAIGVDPDAM</sequence>
<name>A0A7J4IRF6_9ARCH</name>